<dbReference type="GeneID" id="19944223"/>
<dbReference type="VEuPathDB" id="FungiDB:SDRG_03496"/>
<evidence type="ECO:0000313" key="3">
    <source>
        <dbReference type="Proteomes" id="UP000030762"/>
    </source>
</evidence>
<gene>
    <name evidence="2" type="ORF">SDRG_03496</name>
</gene>
<dbReference type="OMA" id="MDNDERV"/>
<proteinExistence type="predicted"/>
<dbReference type="Proteomes" id="UP000030762">
    <property type="component" value="Unassembled WGS sequence"/>
</dbReference>
<evidence type="ECO:0000313" key="2">
    <source>
        <dbReference type="EMBL" id="EQC39290.1"/>
    </source>
</evidence>
<dbReference type="RefSeq" id="XP_008607351.1">
    <property type="nucleotide sequence ID" value="XM_008609129.1"/>
</dbReference>
<protein>
    <recommendedName>
        <fullName evidence="4">EF-hand domain-containing protein</fullName>
    </recommendedName>
</protein>
<feature type="region of interest" description="Disordered" evidence="1">
    <location>
        <begin position="1"/>
        <end position="45"/>
    </location>
</feature>
<dbReference type="AlphaFoldDB" id="T0QYX9"/>
<dbReference type="OrthoDB" id="77218at2759"/>
<accession>T0QYX9</accession>
<dbReference type="EMBL" id="JH767139">
    <property type="protein sequence ID" value="EQC39290.1"/>
    <property type="molecule type" value="Genomic_DNA"/>
</dbReference>
<evidence type="ECO:0008006" key="4">
    <source>
        <dbReference type="Google" id="ProtNLM"/>
    </source>
</evidence>
<organism evidence="2 3">
    <name type="scientific">Saprolegnia diclina (strain VS20)</name>
    <dbReference type="NCBI Taxonomy" id="1156394"/>
    <lineage>
        <taxon>Eukaryota</taxon>
        <taxon>Sar</taxon>
        <taxon>Stramenopiles</taxon>
        <taxon>Oomycota</taxon>
        <taxon>Saprolegniomycetes</taxon>
        <taxon>Saprolegniales</taxon>
        <taxon>Saprolegniaceae</taxon>
        <taxon>Saprolegnia</taxon>
    </lineage>
</organism>
<keyword evidence="3" id="KW-1185">Reference proteome</keyword>
<name>T0QYX9_SAPDV</name>
<reference evidence="2 3" key="1">
    <citation type="submission" date="2012-04" db="EMBL/GenBank/DDBJ databases">
        <title>The Genome Sequence of Saprolegnia declina VS20.</title>
        <authorList>
            <consortium name="The Broad Institute Genome Sequencing Platform"/>
            <person name="Russ C."/>
            <person name="Nusbaum C."/>
            <person name="Tyler B."/>
            <person name="van West P."/>
            <person name="Dieguez-Uribeondo J."/>
            <person name="de Bruijn I."/>
            <person name="Tripathy S."/>
            <person name="Jiang R."/>
            <person name="Young S.K."/>
            <person name="Zeng Q."/>
            <person name="Gargeya S."/>
            <person name="Fitzgerald M."/>
            <person name="Haas B."/>
            <person name="Abouelleil A."/>
            <person name="Alvarado L."/>
            <person name="Arachchi H.M."/>
            <person name="Berlin A."/>
            <person name="Chapman S.B."/>
            <person name="Goldberg J."/>
            <person name="Griggs A."/>
            <person name="Gujja S."/>
            <person name="Hansen M."/>
            <person name="Howarth C."/>
            <person name="Imamovic A."/>
            <person name="Larimer J."/>
            <person name="McCowen C."/>
            <person name="Montmayeur A."/>
            <person name="Murphy C."/>
            <person name="Neiman D."/>
            <person name="Pearson M."/>
            <person name="Priest M."/>
            <person name="Roberts A."/>
            <person name="Saif S."/>
            <person name="Shea T."/>
            <person name="Sisk P."/>
            <person name="Sykes S."/>
            <person name="Wortman J."/>
            <person name="Nusbaum C."/>
            <person name="Birren B."/>
        </authorList>
    </citation>
    <scope>NUCLEOTIDE SEQUENCE [LARGE SCALE GENOMIC DNA]</scope>
    <source>
        <strain evidence="2 3">VS20</strain>
    </source>
</reference>
<sequence length="203" mass="22934">MRPARTPRRGVPNERVLRSATPRSHAHPATPRLPTPRPSSATPDPEIEVILPKLKVQGAVDVRKTQPCLSARLVPRLQVAIDKLDKARNRPVDHGSPLLTKARFRQCFDEVAMDNDERVFSSDIDMLFMCLDTEGTGTLQRGAVSRQLEHLNDHAHFHTRVAAPPVHTEKKLSRRQRPTTRIYEQASFELQAPPKQTARSLAW</sequence>
<evidence type="ECO:0000256" key="1">
    <source>
        <dbReference type="SAM" id="MobiDB-lite"/>
    </source>
</evidence>
<dbReference type="InParanoid" id="T0QYX9"/>